<accession>A0AAE8XYW4</accession>
<gene>
    <name evidence="1" type="ORF">HRTV-25_gp38</name>
</gene>
<proteinExistence type="predicted"/>
<dbReference type="EMBL" id="MZ334521">
    <property type="protein sequence ID" value="UBF22619.1"/>
    <property type="molecule type" value="Genomic_DNA"/>
</dbReference>
<sequence>MGGFASRCKECGSENVQPVGGCPVCLECGWSACG</sequence>
<evidence type="ECO:0000313" key="1">
    <source>
        <dbReference type="EMBL" id="UBF22619.1"/>
    </source>
</evidence>
<name>A0AAE8XYW4_9CAUD</name>
<evidence type="ECO:0000313" key="2">
    <source>
        <dbReference type="Proteomes" id="UP000827232"/>
    </source>
</evidence>
<keyword evidence="2" id="KW-1185">Reference proteome</keyword>
<reference evidence="1" key="1">
    <citation type="submission" date="2021-05" db="EMBL/GenBank/DDBJ databases">
        <title>Diversity, taxonomy and evolution of archaeal viruses of the class Caudoviricetes.</title>
        <authorList>
            <person name="Liu Y."/>
            <person name="Demina T.A."/>
            <person name="Roux S."/>
            <person name="Aiewsakun P."/>
            <person name="Kazlauskas D."/>
            <person name="Simmonds P."/>
            <person name="Prangishvili D."/>
            <person name="Oksanen H.M."/>
            <person name="Krupovic M."/>
        </authorList>
    </citation>
    <scope>NUCLEOTIDE SEQUENCE</scope>
    <source>
        <strain evidence="1">HRTV-25/14</strain>
    </source>
</reference>
<dbReference type="Proteomes" id="UP000827232">
    <property type="component" value="Segment"/>
</dbReference>
<organism evidence="1 2">
    <name type="scientific">Halorubrum tailed virus 25</name>
    <dbReference type="NCBI Taxonomy" id="2878006"/>
    <lineage>
        <taxon>Viruses</taxon>
        <taxon>Duplodnaviria</taxon>
        <taxon>Heunggongvirae</taxon>
        <taxon>Uroviricota</taxon>
        <taxon>Caudoviricetes</taxon>
        <taxon>Thumleimavirales</taxon>
        <taxon>Hafunaviridae</taxon>
        <taxon>Laminvirus</taxon>
        <taxon>Laminvirus thailandense</taxon>
        <taxon>Laminvirus HRTV25</taxon>
    </lineage>
</organism>
<protein>
    <submittedName>
        <fullName evidence="1">Uncharacterized protein</fullName>
    </submittedName>
</protein>